<feature type="transmembrane region" description="Helical" evidence="2">
    <location>
        <begin position="62"/>
        <end position="86"/>
    </location>
</feature>
<keyword evidence="2" id="KW-0812">Transmembrane</keyword>
<feature type="transmembrane region" description="Helical" evidence="2">
    <location>
        <begin position="32"/>
        <end position="50"/>
    </location>
</feature>
<keyword evidence="2" id="KW-0472">Membrane</keyword>
<dbReference type="AlphaFoldDB" id="A0A4R6KDW7"/>
<keyword evidence="4" id="KW-1185">Reference proteome</keyword>
<evidence type="ECO:0000313" key="3">
    <source>
        <dbReference type="EMBL" id="TDO46777.1"/>
    </source>
</evidence>
<evidence type="ECO:0000313" key="4">
    <source>
        <dbReference type="Proteomes" id="UP000295388"/>
    </source>
</evidence>
<feature type="region of interest" description="Disordered" evidence="1">
    <location>
        <begin position="179"/>
        <end position="205"/>
    </location>
</feature>
<evidence type="ECO:0000256" key="1">
    <source>
        <dbReference type="SAM" id="MobiDB-lite"/>
    </source>
</evidence>
<reference evidence="3 4" key="1">
    <citation type="submission" date="2019-03" db="EMBL/GenBank/DDBJ databases">
        <title>Genomic Encyclopedia of Type Strains, Phase III (KMG-III): the genomes of soil and plant-associated and newly described type strains.</title>
        <authorList>
            <person name="Whitman W."/>
        </authorList>
    </citation>
    <scope>NUCLEOTIDE SEQUENCE [LARGE SCALE GENOMIC DNA]</scope>
    <source>
        <strain evidence="3 4">VKM Ac-2527</strain>
    </source>
</reference>
<dbReference type="EMBL" id="SNWQ01000010">
    <property type="protein sequence ID" value="TDO46777.1"/>
    <property type="molecule type" value="Genomic_DNA"/>
</dbReference>
<proteinExistence type="predicted"/>
<gene>
    <name evidence="3" type="ORF">EV643_110160</name>
</gene>
<dbReference type="OrthoDB" id="3827100at2"/>
<evidence type="ECO:0000256" key="2">
    <source>
        <dbReference type="SAM" id="Phobius"/>
    </source>
</evidence>
<name>A0A4R6KDW7_9ACTN</name>
<protein>
    <submittedName>
        <fullName evidence="3">Uncharacterized protein</fullName>
    </submittedName>
</protein>
<organism evidence="3 4">
    <name type="scientific">Kribbella caucasensis</name>
    <dbReference type="NCBI Taxonomy" id="2512215"/>
    <lineage>
        <taxon>Bacteria</taxon>
        <taxon>Bacillati</taxon>
        <taxon>Actinomycetota</taxon>
        <taxon>Actinomycetes</taxon>
        <taxon>Propionibacteriales</taxon>
        <taxon>Kribbellaceae</taxon>
        <taxon>Kribbella</taxon>
    </lineage>
</organism>
<accession>A0A4R6KDW7</accession>
<dbReference type="RefSeq" id="WP_133801932.1">
    <property type="nucleotide sequence ID" value="NZ_SNWQ01000010.1"/>
</dbReference>
<sequence length="205" mass="21747">MLIYRNAWRAVCWVFGAVGVAAAVIVLPGDALLALGLLTFIAVVCAVVGYQPGDAVGSAPRLTRGGLVVIVIAATTTVVAAVGLAAILGVGIVWLALFLGLVSPAAVRWYGRRMIRSRRPQGDHDGPLVDTAQLCREWLDSYEALRQAVTPAARLRIVMERQRCLDELERRDPEGLNAWLSSNASAAGDPSRFLSDSGPESPTGS</sequence>
<comment type="caution">
    <text evidence="3">The sequence shown here is derived from an EMBL/GenBank/DDBJ whole genome shotgun (WGS) entry which is preliminary data.</text>
</comment>
<feature type="transmembrane region" description="Helical" evidence="2">
    <location>
        <begin position="7"/>
        <end position="26"/>
    </location>
</feature>
<keyword evidence="2" id="KW-1133">Transmembrane helix</keyword>
<feature type="transmembrane region" description="Helical" evidence="2">
    <location>
        <begin position="92"/>
        <end position="111"/>
    </location>
</feature>
<dbReference type="Proteomes" id="UP000295388">
    <property type="component" value="Unassembled WGS sequence"/>
</dbReference>